<evidence type="ECO:0000259" key="1">
    <source>
        <dbReference type="Pfam" id="PF14214"/>
    </source>
</evidence>
<reference evidence="2 3" key="1">
    <citation type="submission" date="2023-02" db="EMBL/GenBank/DDBJ databases">
        <title>LHISI_Scaffold_Assembly.</title>
        <authorList>
            <person name="Stuart O.P."/>
            <person name="Cleave R."/>
            <person name="Magrath M.J.L."/>
            <person name="Mikheyev A.S."/>
        </authorList>
    </citation>
    <scope>NUCLEOTIDE SEQUENCE [LARGE SCALE GENOMIC DNA]</scope>
    <source>
        <strain evidence="2">Daus_M_001</strain>
        <tissue evidence="2">Leg muscle</tissue>
    </source>
</reference>
<feature type="domain" description="Helitron helicase-like" evidence="1">
    <location>
        <begin position="394"/>
        <end position="489"/>
    </location>
</feature>
<proteinExistence type="predicted"/>
<organism evidence="2 3">
    <name type="scientific">Dryococelus australis</name>
    <dbReference type="NCBI Taxonomy" id="614101"/>
    <lineage>
        <taxon>Eukaryota</taxon>
        <taxon>Metazoa</taxon>
        <taxon>Ecdysozoa</taxon>
        <taxon>Arthropoda</taxon>
        <taxon>Hexapoda</taxon>
        <taxon>Insecta</taxon>
        <taxon>Pterygota</taxon>
        <taxon>Neoptera</taxon>
        <taxon>Polyneoptera</taxon>
        <taxon>Phasmatodea</taxon>
        <taxon>Verophasmatodea</taxon>
        <taxon>Anareolatae</taxon>
        <taxon>Phasmatidae</taxon>
        <taxon>Eurycanthinae</taxon>
        <taxon>Dryococelus</taxon>
    </lineage>
</organism>
<keyword evidence="3" id="KW-1185">Reference proteome</keyword>
<dbReference type="PANTHER" id="PTHR45786">
    <property type="entry name" value="DNA BINDING PROTEIN-LIKE"/>
    <property type="match status" value="1"/>
</dbReference>
<comment type="caution">
    <text evidence="2">The sequence shown here is derived from an EMBL/GenBank/DDBJ whole genome shotgun (WGS) entry which is preliminary data.</text>
</comment>
<dbReference type="Proteomes" id="UP001159363">
    <property type="component" value="Chromosome 4"/>
</dbReference>
<dbReference type="InterPro" id="IPR025476">
    <property type="entry name" value="Helitron_helicase-like"/>
</dbReference>
<name>A0ABQ9HHI6_9NEOP</name>
<dbReference type="Pfam" id="PF14214">
    <property type="entry name" value="Helitron_like_N"/>
    <property type="match status" value="1"/>
</dbReference>
<accession>A0ABQ9HHI6</accession>
<gene>
    <name evidence="2" type="ORF">PR048_015651</name>
</gene>
<dbReference type="EMBL" id="JARBHB010000005">
    <property type="protein sequence ID" value="KAJ8883796.1"/>
    <property type="molecule type" value="Genomic_DNA"/>
</dbReference>
<sequence length="768" mass="87869">MPVMVGAQPYMYRPYEGCACGEDHPERFHRGLTQGCACGEEAQKSHVHEPAAALPAVSSDAGIFRASILMDETIVQQLLGLFNEEESAPVLIPQRQDQTARSRARPRVNHLKHYRAALNGLDVSVDAHNMGCMECECRHCGTLFFTDKGIKRDGMFTMSCMRGKVHAPPLGDCPQLLYDLLTGDGNNCTDYRQFIRNYNAFLLFTSFYSWTVHHLTSGVAYLPEVKDPGYNQLYFIDVYETNAAHVYQHNTCQLGTLQDLEHLLSEINPLAQIHKLIHQVMAAEEEDACQKGQPLRQVTLTLKQGLGKDPNVYNLPAALNEVATIFVCDLPPMRNETRKYPKDKPAQFISPLNVLADPMIYPLLFLCGEHGYMRGVSHSVIVSAFGSTVTCKQYYAFHTMQRCSFSILHNSGKLFQKYIVDAYCKAESFRIWFIRQNQNMLRVDEYLDLHEHVKRVADSAQFRVGKLVIVPSSFHGSESHMYQCYQDSCGPSAHCFRNSSCRFHFPEAFCGETLLHYYGFVQYSRPDKNLSVTIGTKEYNNRHVVPYSPYVLHKYQCHTNIEISLLLRATRYPYKYIHKGNDSAVFQVGDIVRDEVTSYLDCRYVRSSEACWRLLVFKMADNNIIVRFALHLENRQAMFIQDNDVAGSFEMECEKHTHITAFFHYNSEHKLLHLCGTSLCGSIPWRRVVSIPFPGFIMSALRPMRKPLCLCLLLHNVRGPTSVQDLRTVRHAVHPIYMLACMDMLLLDRDDIYQMTMYEAARWIVPGR</sequence>
<dbReference type="PANTHER" id="PTHR45786:SF74">
    <property type="entry name" value="ATP-DEPENDENT DNA HELICASE"/>
    <property type="match status" value="1"/>
</dbReference>
<evidence type="ECO:0000313" key="3">
    <source>
        <dbReference type="Proteomes" id="UP001159363"/>
    </source>
</evidence>
<protein>
    <recommendedName>
        <fullName evidence="1">Helitron helicase-like domain-containing protein</fullName>
    </recommendedName>
</protein>
<evidence type="ECO:0000313" key="2">
    <source>
        <dbReference type="EMBL" id="KAJ8883796.1"/>
    </source>
</evidence>